<feature type="transmembrane region" description="Helical" evidence="1">
    <location>
        <begin position="94"/>
        <end position="115"/>
    </location>
</feature>
<dbReference type="AlphaFoldDB" id="A0A8E2EB86"/>
<keyword evidence="1" id="KW-1133">Transmembrane helix</keyword>
<reference evidence="2 3" key="1">
    <citation type="journal article" date="2016" name="Nat. Commun.">
        <title>Ectomycorrhizal ecology is imprinted in the genome of the dominant symbiotic fungus Cenococcum geophilum.</title>
        <authorList>
            <consortium name="DOE Joint Genome Institute"/>
            <person name="Peter M."/>
            <person name="Kohler A."/>
            <person name="Ohm R.A."/>
            <person name="Kuo A."/>
            <person name="Krutzmann J."/>
            <person name="Morin E."/>
            <person name="Arend M."/>
            <person name="Barry K.W."/>
            <person name="Binder M."/>
            <person name="Choi C."/>
            <person name="Clum A."/>
            <person name="Copeland A."/>
            <person name="Grisel N."/>
            <person name="Haridas S."/>
            <person name="Kipfer T."/>
            <person name="LaButti K."/>
            <person name="Lindquist E."/>
            <person name="Lipzen A."/>
            <person name="Maire R."/>
            <person name="Meier B."/>
            <person name="Mihaltcheva S."/>
            <person name="Molinier V."/>
            <person name="Murat C."/>
            <person name="Poggeler S."/>
            <person name="Quandt C.A."/>
            <person name="Sperisen C."/>
            <person name="Tritt A."/>
            <person name="Tisserant E."/>
            <person name="Crous P.W."/>
            <person name="Henrissat B."/>
            <person name="Nehls U."/>
            <person name="Egli S."/>
            <person name="Spatafora J.W."/>
            <person name="Grigoriev I.V."/>
            <person name="Martin F.M."/>
        </authorList>
    </citation>
    <scope>NUCLEOTIDE SEQUENCE [LARGE SCALE GENOMIC DNA]</scope>
    <source>
        <strain evidence="2 3">CBS 459.81</strain>
    </source>
</reference>
<name>A0A8E2EB86_9PEZI</name>
<sequence length="139" mass="14851">MHVQWVDYTNQRRNTWAICSAAILGRASCDDDDGGACGDGLPVLEELCFPRPGRVEGQLVDYGPPWLSSVGTGSWGGSWCDWRLRVFSVMGQKAIISVMLGTAIFLTLVPCIVVASSSASGSTLVNSTFSCTTDPFSPI</sequence>
<protein>
    <submittedName>
        <fullName evidence="2">Uncharacterized protein</fullName>
    </submittedName>
</protein>
<evidence type="ECO:0000256" key="1">
    <source>
        <dbReference type="SAM" id="Phobius"/>
    </source>
</evidence>
<organism evidence="2 3">
    <name type="scientific">Lepidopterella palustris CBS 459.81</name>
    <dbReference type="NCBI Taxonomy" id="1314670"/>
    <lineage>
        <taxon>Eukaryota</taxon>
        <taxon>Fungi</taxon>
        <taxon>Dikarya</taxon>
        <taxon>Ascomycota</taxon>
        <taxon>Pezizomycotina</taxon>
        <taxon>Dothideomycetes</taxon>
        <taxon>Pleosporomycetidae</taxon>
        <taxon>Mytilinidiales</taxon>
        <taxon>Argynnaceae</taxon>
        <taxon>Lepidopterella</taxon>
    </lineage>
</organism>
<evidence type="ECO:0000313" key="3">
    <source>
        <dbReference type="Proteomes" id="UP000250266"/>
    </source>
</evidence>
<keyword evidence="3" id="KW-1185">Reference proteome</keyword>
<dbReference type="Proteomes" id="UP000250266">
    <property type="component" value="Unassembled WGS sequence"/>
</dbReference>
<accession>A0A8E2EB86</accession>
<proteinExistence type="predicted"/>
<dbReference type="EMBL" id="KV744953">
    <property type="protein sequence ID" value="OCK80589.1"/>
    <property type="molecule type" value="Genomic_DNA"/>
</dbReference>
<evidence type="ECO:0000313" key="2">
    <source>
        <dbReference type="EMBL" id="OCK80589.1"/>
    </source>
</evidence>
<keyword evidence="1" id="KW-0472">Membrane</keyword>
<gene>
    <name evidence="2" type="ORF">K432DRAFT_39465</name>
</gene>
<keyword evidence="1" id="KW-0812">Transmembrane</keyword>